<keyword evidence="2" id="KW-1185">Reference proteome</keyword>
<accession>A0A2T5FXQ1</accession>
<dbReference type="OrthoDB" id="823440at2"/>
<gene>
    <name evidence="1" type="ORF">CLG96_11000</name>
</gene>
<dbReference type="InterPro" id="IPR029063">
    <property type="entry name" value="SAM-dependent_MTases_sf"/>
</dbReference>
<name>A0A2T5FXQ1_9SPHN</name>
<dbReference type="Proteomes" id="UP000244162">
    <property type="component" value="Unassembled WGS sequence"/>
</dbReference>
<protein>
    <recommendedName>
        <fullName evidence="3">Class I SAM-dependent methyltransferase</fullName>
    </recommendedName>
</protein>
<organism evidence="1 2">
    <name type="scientific">Sphingomonas oleivorans</name>
    <dbReference type="NCBI Taxonomy" id="1735121"/>
    <lineage>
        <taxon>Bacteria</taxon>
        <taxon>Pseudomonadati</taxon>
        <taxon>Pseudomonadota</taxon>
        <taxon>Alphaproteobacteria</taxon>
        <taxon>Sphingomonadales</taxon>
        <taxon>Sphingomonadaceae</taxon>
        <taxon>Sphingomonas</taxon>
    </lineage>
</organism>
<sequence>MASTGGGSTPQALFNLPRLLALGRAASDALFVGAFGAIGWPWLLKSLGDGGAEARAALLERTGLPDDALPEQLGSWRADAGLLLLIAEHILDRRPLSVVEFGGGTTTLVAAHCLARNGDGGLVTSIDNHPDFAGSTRDMLAAQGLEADVRAVPLDTPPQGWPGLWYDHGPLPDRIDMLIVDGPPWVIHPFVRGAAASVFDRIPSGGTVMLDDAARPGERLVARRWKREWPEFDWDYVPGAAGTLVGVRR</sequence>
<evidence type="ECO:0000313" key="1">
    <source>
        <dbReference type="EMBL" id="PTQ10905.1"/>
    </source>
</evidence>
<dbReference type="Gene3D" id="3.40.50.150">
    <property type="entry name" value="Vaccinia Virus protein VP39"/>
    <property type="match status" value="1"/>
</dbReference>
<reference evidence="1 2" key="1">
    <citation type="submission" date="2017-09" db="EMBL/GenBank/DDBJ databases">
        <title>Sphingomonas panjinensis sp.nov., isolated from oil-contaminated soil.</title>
        <authorList>
            <person name="Wang L."/>
            <person name="Chen L."/>
        </authorList>
    </citation>
    <scope>NUCLEOTIDE SEQUENCE [LARGE SCALE GENOMIC DNA]</scope>
    <source>
        <strain evidence="1 2">FW-11</strain>
    </source>
</reference>
<proteinExistence type="predicted"/>
<dbReference type="RefSeq" id="WP_107967945.1">
    <property type="nucleotide sequence ID" value="NZ_NWBU01000009.1"/>
</dbReference>
<dbReference type="AlphaFoldDB" id="A0A2T5FXQ1"/>
<dbReference type="Pfam" id="PF13578">
    <property type="entry name" value="Methyltransf_24"/>
    <property type="match status" value="1"/>
</dbReference>
<evidence type="ECO:0008006" key="3">
    <source>
        <dbReference type="Google" id="ProtNLM"/>
    </source>
</evidence>
<dbReference type="SUPFAM" id="SSF53335">
    <property type="entry name" value="S-adenosyl-L-methionine-dependent methyltransferases"/>
    <property type="match status" value="1"/>
</dbReference>
<dbReference type="EMBL" id="NWBU01000009">
    <property type="protein sequence ID" value="PTQ10905.1"/>
    <property type="molecule type" value="Genomic_DNA"/>
</dbReference>
<evidence type="ECO:0000313" key="2">
    <source>
        <dbReference type="Proteomes" id="UP000244162"/>
    </source>
</evidence>
<comment type="caution">
    <text evidence="1">The sequence shown here is derived from an EMBL/GenBank/DDBJ whole genome shotgun (WGS) entry which is preliminary data.</text>
</comment>